<reference evidence="2" key="2">
    <citation type="journal article" date="2015" name="Fish Shellfish Immunol.">
        <title>Early steps in the European eel (Anguilla anguilla)-Vibrio vulnificus interaction in the gills: Role of the RtxA13 toxin.</title>
        <authorList>
            <person name="Callol A."/>
            <person name="Pajuelo D."/>
            <person name="Ebbesson L."/>
            <person name="Teles M."/>
            <person name="MacKenzie S."/>
            <person name="Amaro C."/>
        </authorList>
    </citation>
    <scope>NUCLEOTIDE SEQUENCE</scope>
</reference>
<reference evidence="2" key="1">
    <citation type="submission" date="2014-11" db="EMBL/GenBank/DDBJ databases">
        <authorList>
            <person name="Amaro Gonzalez C."/>
        </authorList>
    </citation>
    <scope>NUCLEOTIDE SEQUENCE</scope>
</reference>
<evidence type="ECO:0000313" key="2">
    <source>
        <dbReference type="EMBL" id="JAH70481.1"/>
    </source>
</evidence>
<name>A0A0E9UXL3_ANGAN</name>
<organism evidence="2">
    <name type="scientific">Anguilla anguilla</name>
    <name type="common">European freshwater eel</name>
    <name type="synonym">Muraena anguilla</name>
    <dbReference type="NCBI Taxonomy" id="7936"/>
    <lineage>
        <taxon>Eukaryota</taxon>
        <taxon>Metazoa</taxon>
        <taxon>Chordata</taxon>
        <taxon>Craniata</taxon>
        <taxon>Vertebrata</taxon>
        <taxon>Euteleostomi</taxon>
        <taxon>Actinopterygii</taxon>
        <taxon>Neopterygii</taxon>
        <taxon>Teleostei</taxon>
        <taxon>Anguilliformes</taxon>
        <taxon>Anguillidae</taxon>
        <taxon>Anguilla</taxon>
    </lineage>
</organism>
<proteinExistence type="predicted"/>
<feature type="region of interest" description="Disordered" evidence="1">
    <location>
        <begin position="1"/>
        <end position="21"/>
    </location>
</feature>
<dbReference type="AlphaFoldDB" id="A0A0E9UXL3"/>
<accession>A0A0E9UXL3</accession>
<sequence length="21" mass="2204">MTSGRDSSEASNCTKSGSDRQ</sequence>
<protein>
    <submittedName>
        <fullName evidence="2">Uncharacterized protein</fullName>
    </submittedName>
</protein>
<evidence type="ECO:0000256" key="1">
    <source>
        <dbReference type="SAM" id="MobiDB-lite"/>
    </source>
</evidence>
<dbReference type="EMBL" id="GBXM01038096">
    <property type="protein sequence ID" value="JAH70481.1"/>
    <property type="molecule type" value="Transcribed_RNA"/>
</dbReference>